<dbReference type="AlphaFoldDB" id="A0A1G7IYV2"/>
<organism evidence="3 4">
    <name type="scientific">Blastococcus aurantiacus</name>
    <dbReference type="NCBI Taxonomy" id="1550231"/>
    <lineage>
        <taxon>Bacteria</taxon>
        <taxon>Bacillati</taxon>
        <taxon>Actinomycetota</taxon>
        <taxon>Actinomycetes</taxon>
        <taxon>Geodermatophilales</taxon>
        <taxon>Geodermatophilaceae</taxon>
        <taxon>Blastococcus</taxon>
    </lineage>
</organism>
<dbReference type="RefSeq" id="WP_091764324.1">
    <property type="nucleotide sequence ID" value="NZ_FNBT01000002.1"/>
</dbReference>
<proteinExistence type="predicted"/>
<evidence type="ECO:0000313" key="4">
    <source>
        <dbReference type="Proteomes" id="UP000199406"/>
    </source>
</evidence>
<evidence type="ECO:0000256" key="1">
    <source>
        <dbReference type="SAM" id="MobiDB-lite"/>
    </source>
</evidence>
<dbReference type="InterPro" id="IPR050177">
    <property type="entry name" value="Lipid_A_modif_metabolic_enz"/>
</dbReference>
<accession>A0A1G7IYV2</accession>
<evidence type="ECO:0000313" key="3">
    <source>
        <dbReference type="EMBL" id="SDF17734.1"/>
    </source>
</evidence>
<dbReference type="OrthoDB" id="3338687at2"/>
<keyword evidence="4" id="KW-1185">Reference proteome</keyword>
<feature type="domain" description="NAD-dependent epimerase/dehydratase" evidence="2">
    <location>
        <begin position="14"/>
        <end position="255"/>
    </location>
</feature>
<dbReference type="PANTHER" id="PTHR43245">
    <property type="entry name" value="BIFUNCTIONAL POLYMYXIN RESISTANCE PROTEIN ARNA"/>
    <property type="match status" value="1"/>
</dbReference>
<gene>
    <name evidence="3" type="ORF">SAMN05660662_1201</name>
</gene>
<dbReference type="Pfam" id="PF01370">
    <property type="entry name" value="Epimerase"/>
    <property type="match status" value="1"/>
</dbReference>
<dbReference type="InterPro" id="IPR001509">
    <property type="entry name" value="Epimerase_deHydtase"/>
</dbReference>
<dbReference type="EMBL" id="FNBT01000002">
    <property type="protein sequence ID" value="SDF17734.1"/>
    <property type="molecule type" value="Genomic_DNA"/>
</dbReference>
<sequence>MAEFTPGHLKGATVAITGASGNVGTALLRRLTAPGSGVAEVRGLARRVPPQVAPYDGVRWFSADLGDPADETALAEFVDGADVVIHLAWALQPGREPDRLHKVNVDGSWRVARAASAAGVKHFLHMSSIGAYAAGAVGRRVTEDWPTTGVPSSQYSRDKSEAERVVRQVLAHRTPTVLSVARPTLVLQPEAGSEIGRYFLGPLVFGLARQIPGALARLLPLPLPKVAVSFVHADDVADALVRIVDRQVPGPFNIASDPVLDAAGIAEALGTRRIPVPAIALRVPLQAAFTAHLVPTEPGWLDMGTSLPAMDTTRARTLLDWQPVHRSDDVLRQFVAALGAGTGGPGALLRPASGPALDPAGDPANVPGPRAD</sequence>
<dbReference type="PANTHER" id="PTHR43245:SF55">
    <property type="entry name" value="NAD(P)-BINDING DOMAIN-CONTAINING PROTEIN"/>
    <property type="match status" value="1"/>
</dbReference>
<name>A0A1G7IYV2_9ACTN</name>
<protein>
    <submittedName>
        <fullName evidence="3">Nucleoside-diphosphate-sugar epimerase</fullName>
    </submittedName>
</protein>
<dbReference type="STRING" id="1550231.SAMN05660662_1201"/>
<reference evidence="4" key="1">
    <citation type="submission" date="2016-10" db="EMBL/GenBank/DDBJ databases">
        <authorList>
            <person name="Varghese N."/>
            <person name="Submissions S."/>
        </authorList>
    </citation>
    <scope>NUCLEOTIDE SEQUENCE [LARGE SCALE GENOMIC DNA]</scope>
    <source>
        <strain evidence="4">DSM 44268</strain>
    </source>
</reference>
<feature type="region of interest" description="Disordered" evidence="1">
    <location>
        <begin position="346"/>
        <end position="372"/>
    </location>
</feature>
<dbReference type="InterPro" id="IPR036291">
    <property type="entry name" value="NAD(P)-bd_dom_sf"/>
</dbReference>
<dbReference type="Proteomes" id="UP000199406">
    <property type="component" value="Unassembled WGS sequence"/>
</dbReference>
<dbReference type="Gene3D" id="3.40.50.720">
    <property type="entry name" value="NAD(P)-binding Rossmann-like Domain"/>
    <property type="match status" value="1"/>
</dbReference>
<evidence type="ECO:0000259" key="2">
    <source>
        <dbReference type="Pfam" id="PF01370"/>
    </source>
</evidence>
<dbReference type="SUPFAM" id="SSF51735">
    <property type="entry name" value="NAD(P)-binding Rossmann-fold domains"/>
    <property type="match status" value="1"/>
</dbReference>